<name>A0ABR2UYB7_9PEZI</name>
<organism evidence="1 2">
    <name type="scientific">Seiridium unicorne</name>
    <dbReference type="NCBI Taxonomy" id="138068"/>
    <lineage>
        <taxon>Eukaryota</taxon>
        <taxon>Fungi</taxon>
        <taxon>Dikarya</taxon>
        <taxon>Ascomycota</taxon>
        <taxon>Pezizomycotina</taxon>
        <taxon>Sordariomycetes</taxon>
        <taxon>Xylariomycetidae</taxon>
        <taxon>Amphisphaeriales</taxon>
        <taxon>Sporocadaceae</taxon>
        <taxon>Seiridium</taxon>
    </lineage>
</organism>
<comment type="caution">
    <text evidence="1">The sequence shown here is derived from an EMBL/GenBank/DDBJ whole genome shotgun (WGS) entry which is preliminary data.</text>
</comment>
<evidence type="ECO:0000313" key="2">
    <source>
        <dbReference type="Proteomes" id="UP001408356"/>
    </source>
</evidence>
<accession>A0ABR2UYB7</accession>
<keyword evidence="2" id="KW-1185">Reference proteome</keyword>
<proteinExistence type="predicted"/>
<feature type="non-terminal residue" evidence="1">
    <location>
        <position position="1"/>
    </location>
</feature>
<dbReference type="EMBL" id="JARVKF010000301">
    <property type="protein sequence ID" value="KAK9419612.1"/>
    <property type="molecule type" value="Genomic_DNA"/>
</dbReference>
<reference evidence="1 2" key="1">
    <citation type="journal article" date="2024" name="J. Plant Pathol.">
        <title>Sequence and assembly of the genome of Seiridium unicorne, isolate CBS 538.82, causal agent of cypress canker disease.</title>
        <authorList>
            <person name="Scali E."/>
            <person name="Rocca G.D."/>
            <person name="Danti R."/>
            <person name="Garbelotto M."/>
            <person name="Barberini S."/>
            <person name="Baroncelli R."/>
            <person name="Emiliani G."/>
        </authorList>
    </citation>
    <scope>NUCLEOTIDE SEQUENCE [LARGE SCALE GENOMIC DNA]</scope>
    <source>
        <strain evidence="1 2">BM-138-508</strain>
    </source>
</reference>
<sequence length="72" mass="7954">RNPNLDSHIGLHSITPDGRLQLPAYPRNSIRPDSMIAFRRAEHFYCSFQAQPGIAVGEGIELRVRKGVGAVV</sequence>
<evidence type="ECO:0000313" key="1">
    <source>
        <dbReference type="EMBL" id="KAK9419612.1"/>
    </source>
</evidence>
<protein>
    <submittedName>
        <fullName evidence="1">Uncharacterized protein</fullName>
    </submittedName>
</protein>
<gene>
    <name evidence="1" type="ORF">SUNI508_14104</name>
</gene>
<dbReference type="Proteomes" id="UP001408356">
    <property type="component" value="Unassembled WGS sequence"/>
</dbReference>